<gene>
    <name evidence="3" type="ORF">OIU79_019471</name>
</gene>
<feature type="compositionally biased region" description="Acidic residues" evidence="1">
    <location>
        <begin position="155"/>
        <end position="170"/>
    </location>
</feature>
<keyword evidence="2" id="KW-1133">Transmembrane helix</keyword>
<dbReference type="Proteomes" id="UP001151532">
    <property type="component" value="Chromosome 14"/>
</dbReference>
<dbReference type="OrthoDB" id="662136at2759"/>
<comment type="caution">
    <text evidence="3">The sequence shown here is derived from an EMBL/GenBank/DDBJ whole genome shotgun (WGS) entry which is preliminary data.</text>
</comment>
<evidence type="ECO:0000313" key="3">
    <source>
        <dbReference type="EMBL" id="KAJ6679746.1"/>
    </source>
</evidence>
<name>A0A9Q0P1B1_SALPP</name>
<feature type="transmembrane region" description="Helical" evidence="2">
    <location>
        <begin position="24"/>
        <end position="45"/>
    </location>
</feature>
<accession>A0A9Q0P1B1</accession>
<feature type="compositionally biased region" description="Polar residues" evidence="1">
    <location>
        <begin position="120"/>
        <end position="131"/>
    </location>
</feature>
<feature type="compositionally biased region" description="Basic residues" evidence="1">
    <location>
        <begin position="132"/>
        <end position="141"/>
    </location>
</feature>
<proteinExistence type="predicted"/>
<evidence type="ECO:0000313" key="4">
    <source>
        <dbReference type="Proteomes" id="UP001151532"/>
    </source>
</evidence>
<dbReference type="EMBL" id="JAPFFK010000020">
    <property type="protein sequence ID" value="KAJ6679746.1"/>
    <property type="molecule type" value="Genomic_DNA"/>
</dbReference>
<dbReference type="AlphaFoldDB" id="A0A9Q0P1B1"/>
<evidence type="ECO:0000256" key="1">
    <source>
        <dbReference type="SAM" id="MobiDB-lite"/>
    </source>
</evidence>
<protein>
    <submittedName>
        <fullName evidence="3">WRKY TRANSCRIPTION FACTOR 30-RELATED-RELATED</fullName>
    </submittedName>
</protein>
<reference evidence="3" key="2">
    <citation type="journal article" date="2023" name="Int. J. Mol. Sci.">
        <title>De Novo Assembly and Annotation of 11 Diverse Shrub Willow (Salix) Genomes Reveals Novel Gene Organization in Sex-Linked Regions.</title>
        <authorList>
            <person name="Hyden B."/>
            <person name="Feng K."/>
            <person name="Yates T.B."/>
            <person name="Jawdy S."/>
            <person name="Cereghino C."/>
            <person name="Smart L.B."/>
            <person name="Muchero W."/>
        </authorList>
    </citation>
    <scope>NUCLEOTIDE SEQUENCE</scope>
    <source>
        <tissue evidence="3">Shoot tip</tissue>
    </source>
</reference>
<keyword evidence="2" id="KW-0472">Membrane</keyword>
<feature type="compositionally biased region" description="Low complexity" evidence="1">
    <location>
        <begin position="99"/>
        <end position="112"/>
    </location>
</feature>
<evidence type="ECO:0000256" key="2">
    <source>
        <dbReference type="SAM" id="Phobius"/>
    </source>
</evidence>
<keyword evidence="4" id="KW-1185">Reference proteome</keyword>
<keyword evidence="2" id="KW-0812">Transmembrane</keyword>
<organism evidence="3 4">
    <name type="scientific">Salix purpurea</name>
    <name type="common">Purple osier willow</name>
    <dbReference type="NCBI Taxonomy" id="77065"/>
    <lineage>
        <taxon>Eukaryota</taxon>
        <taxon>Viridiplantae</taxon>
        <taxon>Streptophyta</taxon>
        <taxon>Embryophyta</taxon>
        <taxon>Tracheophyta</taxon>
        <taxon>Spermatophyta</taxon>
        <taxon>Magnoliopsida</taxon>
        <taxon>eudicotyledons</taxon>
        <taxon>Gunneridae</taxon>
        <taxon>Pentapetalae</taxon>
        <taxon>rosids</taxon>
        <taxon>fabids</taxon>
        <taxon>Malpighiales</taxon>
        <taxon>Salicaceae</taxon>
        <taxon>Saliceae</taxon>
        <taxon>Salix</taxon>
    </lineage>
</organism>
<sequence length="222" mass="24098">MLWSEAAPPLPPPPLPPRPPPSTATVLLVAIDQIIILNILAFLVLEVTKLAIFSLIQIPSKQEMLLENCMSFTSHSFPNFSSPVYSPQASTPLSFSSFTSFTKEQPKQQQKQSQHKQSHTGSVTSSANSHTPRSKRRKNQLKKVCQVPAESLSSDVEEKDITEDDDEDEIGGFSDIAVSDDFFAGLEEFVGPATGDYFPDHIPASFGQPCHANNAATAAGSI</sequence>
<feature type="region of interest" description="Disordered" evidence="1">
    <location>
        <begin position="99"/>
        <end position="170"/>
    </location>
</feature>
<reference evidence="3" key="1">
    <citation type="submission" date="2022-11" db="EMBL/GenBank/DDBJ databases">
        <authorList>
            <person name="Hyden B.L."/>
            <person name="Feng K."/>
            <person name="Yates T."/>
            <person name="Jawdy S."/>
            <person name="Smart L.B."/>
            <person name="Muchero W."/>
        </authorList>
    </citation>
    <scope>NUCLEOTIDE SEQUENCE</scope>
    <source>
        <tissue evidence="3">Shoot tip</tissue>
    </source>
</reference>